<feature type="domain" description="Carbamoyltransferase" evidence="1">
    <location>
        <begin position="2"/>
        <end position="169"/>
    </location>
</feature>
<dbReference type="InterPro" id="IPR003696">
    <property type="entry name" value="Carbtransf_dom"/>
</dbReference>
<dbReference type="Pfam" id="PF02543">
    <property type="entry name" value="Carbam_trans_N"/>
    <property type="match status" value="1"/>
</dbReference>
<gene>
    <name evidence="2" type="ORF">PN838_08860</name>
</gene>
<dbReference type="PANTHER" id="PTHR34847">
    <property type="entry name" value="NODULATION PROTEIN U"/>
    <property type="match status" value="1"/>
</dbReference>
<dbReference type="RefSeq" id="WP_272182549.1">
    <property type="nucleotide sequence ID" value="NZ_JAQOMS010000002.1"/>
</dbReference>
<proteinExistence type="predicted"/>
<evidence type="ECO:0000313" key="2">
    <source>
        <dbReference type="EMBL" id="MDC2888864.1"/>
    </source>
</evidence>
<keyword evidence="3" id="KW-1185">Reference proteome</keyword>
<dbReference type="SUPFAM" id="SSF53067">
    <property type="entry name" value="Actin-like ATPase domain"/>
    <property type="match status" value="1"/>
</dbReference>
<organism evidence="2 3">
    <name type="scientific">Psychrosphaera algicola</name>
    <dbReference type="NCBI Taxonomy" id="3023714"/>
    <lineage>
        <taxon>Bacteria</taxon>
        <taxon>Pseudomonadati</taxon>
        <taxon>Pseudomonadota</taxon>
        <taxon>Gammaproteobacteria</taxon>
        <taxon>Alteromonadales</taxon>
        <taxon>Pseudoalteromonadaceae</taxon>
        <taxon>Psychrosphaera</taxon>
    </lineage>
</organism>
<sequence length="176" mass="19193">MQFPHSLGLLYSAFTYYCGFRVNSGEYKLMGLAPYGEPVYVDKILDKLINVHDDGSFDLDMSYFDYAVGDRMTNSKFDKLFGGPARLSDSEVSQKEMDLARSIQVVTEEIVLKIAKHLYTLVPSKNLCLAGGVALNCVANGRLLRDGPYENIWIQPAAGDAGGALGAALVALAPLF</sequence>
<evidence type="ECO:0000313" key="3">
    <source>
        <dbReference type="Proteomes" id="UP001528411"/>
    </source>
</evidence>
<reference evidence="2 3" key="1">
    <citation type="submission" date="2023-01" db="EMBL/GenBank/DDBJ databases">
        <title>Psychrosphaera sp. nov., isolated from marine algae.</title>
        <authorList>
            <person name="Bayburt H."/>
            <person name="Choi B.J."/>
            <person name="Kim J.M."/>
            <person name="Choi D.G."/>
            <person name="Jeon C.O."/>
        </authorList>
    </citation>
    <scope>NUCLEOTIDE SEQUENCE [LARGE SCALE GENOMIC DNA]</scope>
    <source>
        <strain evidence="2 3">G1-22</strain>
    </source>
</reference>
<name>A0ABT5FCU5_9GAMM</name>
<dbReference type="InterPro" id="IPR043129">
    <property type="entry name" value="ATPase_NBD"/>
</dbReference>
<dbReference type="PANTHER" id="PTHR34847:SF1">
    <property type="entry name" value="NODULATION PROTEIN U"/>
    <property type="match status" value="1"/>
</dbReference>
<dbReference type="EMBL" id="JAQOMS010000002">
    <property type="protein sequence ID" value="MDC2888864.1"/>
    <property type="molecule type" value="Genomic_DNA"/>
</dbReference>
<dbReference type="InterPro" id="IPR051338">
    <property type="entry name" value="NodU/CmcH_Carbamoyltrnsfr"/>
</dbReference>
<protein>
    <submittedName>
        <fullName evidence="2">Carbamoyltransferase N-terminal domain-containing protein</fullName>
    </submittedName>
</protein>
<evidence type="ECO:0000259" key="1">
    <source>
        <dbReference type="Pfam" id="PF02543"/>
    </source>
</evidence>
<comment type="caution">
    <text evidence="2">The sequence shown here is derived from an EMBL/GenBank/DDBJ whole genome shotgun (WGS) entry which is preliminary data.</text>
</comment>
<dbReference type="Proteomes" id="UP001528411">
    <property type="component" value="Unassembled WGS sequence"/>
</dbReference>
<dbReference type="Gene3D" id="3.30.420.40">
    <property type="match status" value="1"/>
</dbReference>
<accession>A0ABT5FCU5</accession>